<reference evidence="2 3" key="1">
    <citation type="submission" date="2022-01" db="EMBL/GenBank/DDBJ databases">
        <title>A chromosome-scale genome assembly of the false clownfish, Amphiprion ocellaris.</title>
        <authorList>
            <person name="Ryu T."/>
        </authorList>
    </citation>
    <scope>NUCLEOTIDE SEQUENCE [LARGE SCALE GENOMIC DNA]</scope>
</reference>
<evidence type="ECO:0000313" key="3">
    <source>
        <dbReference type="Proteomes" id="UP001501940"/>
    </source>
</evidence>
<dbReference type="Proteomes" id="UP001501940">
    <property type="component" value="Chromosome 23"/>
</dbReference>
<keyword evidence="1" id="KW-0812">Transmembrane</keyword>
<dbReference type="AlphaFoldDB" id="A0AAQ5ZRI2"/>
<evidence type="ECO:0000256" key="1">
    <source>
        <dbReference type="SAM" id="Phobius"/>
    </source>
</evidence>
<feature type="transmembrane region" description="Helical" evidence="1">
    <location>
        <begin position="168"/>
        <end position="188"/>
    </location>
</feature>
<name>A0AAQ5ZRI2_AMPOC</name>
<dbReference type="GeneTree" id="ENSGT00940000165960"/>
<dbReference type="Ensembl" id="ENSAOCT00000051936.1">
    <property type="protein sequence ID" value="ENSAOCP00000067447.1"/>
    <property type="gene ID" value="ENSAOCG00000025214.1"/>
</dbReference>
<sequence length="203" mass="22906">MLKSSFTFLSSLHEGDTLKRHSEKLGSSLETMSESERPQHICRLPTHLTATLVCFQVILCSMSIAQIVIGALCQYACPQQPYISIYLLVMGVLSLLLAFLTIMHCTGGFGNHSTTWICLVSFFFFCFFTAGITWIYSIDVPNFNKTMNSKDTFCNKTLYQFALWSTNLSYLVLLYILLCSCCTCLLFGEDESTTQENLRVVVD</sequence>
<evidence type="ECO:0000313" key="2">
    <source>
        <dbReference type="Ensembl" id="ENSAOCP00000067447.1"/>
    </source>
</evidence>
<reference evidence="2" key="2">
    <citation type="submission" date="2025-08" db="UniProtKB">
        <authorList>
            <consortium name="Ensembl"/>
        </authorList>
    </citation>
    <scope>IDENTIFICATION</scope>
</reference>
<keyword evidence="3" id="KW-1185">Reference proteome</keyword>
<accession>A0AAQ5ZRI2</accession>
<dbReference type="PANTHER" id="PTHR33444">
    <property type="entry name" value="SI:DKEY-19B23.12-RELATED"/>
    <property type="match status" value="1"/>
</dbReference>
<feature type="transmembrane region" description="Helical" evidence="1">
    <location>
        <begin position="48"/>
        <end position="71"/>
    </location>
</feature>
<feature type="transmembrane region" description="Helical" evidence="1">
    <location>
        <begin position="83"/>
        <end position="103"/>
    </location>
</feature>
<organism evidence="2 3">
    <name type="scientific">Amphiprion ocellaris</name>
    <name type="common">Clown anemonefish</name>
    <dbReference type="NCBI Taxonomy" id="80972"/>
    <lineage>
        <taxon>Eukaryota</taxon>
        <taxon>Metazoa</taxon>
        <taxon>Chordata</taxon>
        <taxon>Craniata</taxon>
        <taxon>Vertebrata</taxon>
        <taxon>Euteleostomi</taxon>
        <taxon>Actinopterygii</taxon>
        <taxon>Neopterygii</taxon>
        <taxon>Teleostei</taxon>
        <taxon>Neoteleostei</taxon>
        <taxon>Acanthomorphata</taxon>
        <taxon>Ovalentaria</taxon>
        <taxon>Pomacentridae</taxon>
        <taxon>Amphiprion</taxon>
    </lineage>
</organism>
<dbReference type="PANTHER" id="PTHR33444:SF2">
    <property type="entry name" value="MARVEL DOMAIN-CONTAINING PROTEIN"/>
    <property type="match status" value="1"/>
</dbReference>
<keyword evidence="1" id="KW-1133">Transmembrane helix</keyword>
<dbReference type="InterPro" id="IPR040350">
    <property type="entry name" value="TMEM272"/>
</dbReference>
<reference evidence="2" key="3">
    <citation type="submission" date="2025-09" db="UniProtKB">
        <authorList>
            <consortium name="Ensembl"/>
        </authorList>
    </citation>
    <scope>IDENTIFICATION</scope>
</reference>
<protein>
    <submittedName>
        <fullName evidence="2">Uncharacterized protein</fullName>
    </submittedName>
</protein>
<keyword evidence="1" id="KW-0472">Membrane</keyword>
<feature type="transmembrane region" description="Helical" evidence="1">
    <location>
        <begin position="115"/>
        <end position="137"/>
    </location>
</feature>
<proteinExistence type="predicted"/>